<accession>A0A8V5HEV7</accession>
<sequence length="2007" mass="214708">MLETIDTHRALQAMERLQEKLRDRGDVANEEKLSLLKSVLQSPLFNQILSLQTSVQQLRDQANITLSVHSTGELPQLLHHGMNTGPLPHNESYLLAQQNGSPANVLEASVRSVTPQINGKSSSDDFEQLIRNMSQGRLVETIELTKPLSGGLGFSVVGLKSENRGELGIFVQEIQEGSVAHRDGKLKEADQILAINGQALDQTITHQQAISILQKAKDNVQLVVARGAFPQLVSPVVSRSPSAASTVSAHSNPVHWQHVETIELVNDGSGLGFGIVGGKSTGVIVKTILPGGVADQHGRLCSGDHILKIGDTDLAGMSSEQVAQVLRQCGNRVKLVIARGPIEEPSPPAVPPFLSSDSTTLPFNVSVDSCEDGEKFNVELTKNNQGLGITIAGYIGDKSSEPSGIFVKSITKGSAVEHDGRIHVGDQIIVVDGTNLQGFTNQQAVDVLRHTGQTVRLTLIRRGLKQENHIQPQEDLSAAVEKDLLFQTMDSSTAKDFQLTTEEAVTKAKWQRIMGSNYEIVVAVVNKYSESSGLGISLEATVGHHFIRSVLPEGPVGRSGKLFSGDELLEVNEISLLGENHKDVVNILKELPVKVTMVCCRPVASPITHPEVLENLSLSEVQLTEKAHIDLGFIGSSDTEGTALEIADEGQRMEEVQSSSLAMWEAEVQHIELEKGSTGLGFSILDYQDPVDPANTVIVIRSLVPGGVAEQDGRLLPGDRLMFVNDTNLENGSLEEAVQALKGAPTGTVKIGVAKPLPLSPEEGYVSAKEECFFYDAQSLEEEGPADAALFHAELALVDSSEADLPDESTFESQYSLESDVFQASMIALHGSACSGELNYTFCLPLSTPKSVGEECSNAAASFHVSDKNLYSMDLNQREEKPVAGNSLETATGFTKKDLLPLDVSDTNQNESENTATWTGSQKTSEIALSTGLRCPVALEGISTMPNSVKNVYEKTITIAKGNSSLGMTVSSNKNVSGMIVRSIIHGGSISRDGRIGVGDCILSINEESTTDITNAQARAMLRRHSLIGPDIKSSPAPADDQALCYVITYVPAENLDEYRASLGQQTEGTVPLELLSSHTVRELPELPEREEGEGEESELQNAAFSNWNQPRKVELWREPSKSLGISIVGGRGMGSRLSNGEMMRGIFIKHILEDSPAGKNGTLKTGDRIVEVDGIDLRDASHEQAVEAIRKAGNPVVFMVQSIISKPRNPSLPFPQNSFFCRPAVFSSTNPFADSSQFNTDKVFGQSDLEPEKTSLCNLPVPSPSAFSGMSCDVAQSSSSRVPEEREMEDEFGYSWKKIVQRYGSLPGELHMIELEKGRTGLGLSLAGNKDRSRMSVFVVGIDPNGAAGKDGRLQIADELLEINGQILYGRTHQNASSIIKCAPSKVKIIFIRNKDAVNQMAVCPAKSVEASQCTSGTLPEVNFLFAFFFLSQDQGGFGIAISEEDTIHGVVIKSLTDHGAAAKDGRIKVGDRILAVDDEIVVGYPVEKFINLLKTSKTMVRLKINSVETDSLTAAPVPLSTAPAERRSMQPPACLPSSSSPEPETVKNTSRSSTPATLVSDPATCPIIPGCETTIDISKGRTGLGLSIVGGADTLLGAIIIHEVYEEGAASKDGRLWAGDQILEVNGIDLRNATHDEAINVLRQTPQKVRLTVYRDEAQYKEEDMYDVLNIELQKKPGKGLGLSIVGKRNDTGVFVSDIVKGGIADADGRLMQGDQILTVNGEDVRNANQEAVAALLKCSLGMVRLEVGRIKAGPFHSERRTSQSRSSSLSSFTFPVSGSSAPEVSESGLKKNASKVSLVLSGPTDSLGVSIAGGVGSPLGDVSIFIAMMHPNGVAAQTQKLRVGDRIVSICGTSTEGMTHSQAVSLLKNASGTIELQVVAGGEVSVVTGHQQDPPTSSLSFAGLTSTSIFQDELGPPQYKTITLDRGPDGLGFSIVGGYGSPHGDLPIYVKTVFAKGAAAEDGRLKRGDQIIAVNGQSLEGVTHEEAVAILKRTKGTVTLTVLS</sequence>
<evidence type="ECO:0000256" key="14">
    <source>
        <dbReference type="ARBA" id="ARBA00034102"/>
    </source>
</evidence>
<dbReference type="InterPro" id="IPR004172">
    <property type="entry name" value="L27_dom"/>
</dbReference>
<dbReference type="CDD" id="cd06668">
    <property type="entry name" value="PDZ4_MUPP1-like"/>
    <property type="match status" value="1"/>
</dbReference>
<dbReference type="CDD" id="cd06673">
    <property type="entry name" value="PDZ10_MUPP1-PDZ8_PATJ-like"/>
    <property type="match status" value="1"/>
</dbReference>
<evidence type="ECO:0000256" key="15">
    <source>
        <dbReference type="ARBA" id="ARBA00034105"/>
    </source>
</evidence>
<keyword evidence="13" id="KW-0966">Cell projection</keyword>
<dbReference type="PROSITE" id="PS50106">
    <property type="entry name" value="PDZ"/>
    <property type="match status" value="13"/>
</dbReference>
<comment type="function">
    <text evidence="16">Member of the NMDAR signaling complex that may play a role in control of AMPAR potentiation and synaptic plasticity in excitatory synapses. Promotes clustering of HT2RC at the cell surface.</text>
</comment>
<dbReference type="FunFam" id="2.30.42.10:FF:000070">
    <property type="entry name" value="Multiple PDZ domain protein"/>
    <property type="match status" value="1"/>
</dbReference>
<evidence type="ECO:0000313" key="20">
    <source>
        <dbReference type="Ensembl" id="ENSMUNP00000019142.2"/>
    </source>
</evidence>
<evidence type="ECO:0000313" key="21">
    <source>
        <dbReference type="Proteomes" id="UP000694405"/>
    </source>
</evidence>
<dbReference type="CDD" id="cd06670">
    <property type="entry name" value="PDZ6_MUPP1-like"/>
    <property type="match status" value="1"/>
</dbReference>
<dbReference type="SMART" id="SM00569">
    <property type="entry name" value="L27"/>
    <property type="match status" value="1"/>
</dbReference>
<dbReference type="Gene3D" id="2.30.42.10">
    <property type="match status" value="13"/>
</dbReference>
<dbReference type="InterPro" id="IPR051342">
    <property type="entry name" value="PDZ_scaffold"/>
</dbReference>
<evidence type="ECO:0000256" key="12">
    <source>
        <dbReference type="ARBA" id="ARBA00023136"/>
    </source>
</evidence>
<dbReference type="FunFam" id="2.30.42.10:FF:000058">
    <property type="entry name" value="multiple PDZ domain protein isoform X1"/>
    <property type="match status" value="1"/>
</dbReference>
<evidence type="ECO:0000256" key="4">
    <source>
        <dbReference type="ARBA" id="ARBA00022427"/>
    </source>
</evidence>
<dbReference type="InterPro" id="IPR001478">
    <property type="entry name" value="PDZ"/>
</dbReference>
<dbReference type="GO" id="GO:0016324">
    <property type="term" value="C:apical plasma membrane"/>
    <property type="evidence" value="ECO:0007669"/>
    <property type="project" value="UniProtKB-SubCell"/>
</dbReference>
<evidence type="ECO:0000256" key="17">
    <source>
        <dbReference type="ARBA" id="ARBA00073626"/>
    </source>
</evidence>
<feature type="region of interest" description="Disordered" evidence="19">
    <location>
        <begin position="1522"/>
        <end position="1560"/>
    </location>
</feature>
<dbReference type="Pfam" id="PF00595">
    <property type="entry name" value="PDZ"/>
    <property type="match status" value="13"/>
</dbReference>
<dbReference type="CDD" id="cd06675">
    <property type="entry name" value="PDZ12_MUPP1-like"/>
    <property type="match status" value="1"/>
</dbReference>
<evidence type="ECO:0000256" key="2">
    <source>
        <dbReference type="ARBA" id="ARBA00004279"/>
    </source>
</evidence>
<dbReference type="InterPro" id="IPR032078">
    <property type="entry name" value="MPDZ_u10"/>
</dbReference>
<dbReference type="PANTHER" id="PTHR19964">
    <property type="entry name" value="MULTIPLE PDZ DOMAIN PROTEIN"/>
    <property type="match status" value="1"/>
</dbReference>
<evidence type="ECO:0000256" key="19">
    <source>
        <dbReference type="SAM" id="MobiDB-lite"/>
    </source>
</evidence>
<dbReference type="InterPro" id="IPR015132">
    <property type="entry name" value="L27_2"/>
</dbReference>
<dbReference type="CDD" id="cd06674">
    <property type="entry name" value="PDZ11_MUPP1-PDZ9_PATJ-like"/>
    <property type="match status" value="1"/>
</dbReference>
<dbReference type="PANTHER" id="PTHR19964:SF10">
    <property type="entry name" value="MULTIPLE PDZ DOMAIN PROTEIN"/>
    <property type="match status" value="1"/>
</dbReference>
<dbReference type="Ensembl" id="ENSMUNT00000021960.2">
    <property type="protein sequence ID" value="ENSMUNP00000019142.2"/>
    <property type="gene ID" value="ENSMUNG00000013531.2"/>
</dbReference>
<dbReference type="PROSITE" id="PS51022">
    <property type="entry name" value="L27"/>
    <property type="match status" value="1"/>
</dbReference>
<organism evidence="20 21">
    <name type="scientific">Melopsittacus undulatus</name>
    <name type="common">Budgerigar</name>
    <name type="synonym">Psittacus undulatus</name>
    <dbReference type="NCBI Taxonomy" id="13146"/>
    <lineage>
        <taxon>Eukaryota</taxon>
        <taxon>Metazoa</taxon>
        <taxon>Chordata</taxon>
        <taxon>Craniata</taxon>
        <taxon>Vertebrata</taxon>
        <taxon>Euteleostomi</taxon>
        <taxon>Archelosauria</taxon>
        <taxon>Archosauria</taxon>
        <taxon>Dinosauria</taxon>
        <taxon>Saurischia</taxon>
        <taxon>Theropoda</taxon>
        <taxon>Coelurosauria</taxon>
        <taxon>Aves</taxon>
        <taxon>Neognathae</taxon>
        <taxon>Neoaves</taxon>
        <taxon>Telluraves</taxon>
        <taxon>Australaves</taxon>
        <taxon>Psittaciformes</taxon>
        <taxon>Psittaculidae</taxon>
        <taxon>Melopsittacus</taxon>
    </lineage>
</organism>
<protein>
    <recommendedName>
        <fullName evidence="17">Multiple PDZ domain protein</fullName>
    </recommendedName>
    <alternativeName>
        <fullName evidence="18">Multi-PDZ domain protein 1</fullName>
    </alternativeName>
</protein>
<dbReference type="GO" id="GO:0014069">
    <property type="term" value="C:postsynaptic density"/>
    <property type="evidence" value="ECO:0007669"/>
    <property type="project" value="UniProtKB-SubCell"/>
</dbReference>
<dbReference type="Pfam" id="PF16667">
    <property type="entry name" value="MPDZ_u10"/>
    <property type="match status" value="1"/>
</dbReference>
<evidence type="ECO:0000256" key="6">
    <source>
        <dbReference type="ARBA" id="ARBA00022481"/>
    </source>
</evidence>
<dbReference type="CDD" id="cd06672">
    <property type="entry name" value="PDZ8_MUPP1-PDZ7_PATJ-PDZ2_INAD-like"/>
    <property type="match status" value="1"/>
</dbReference>
<keyword evidence="6" id="KW-0488">Methylation</keyword>
<dbReference type="GO" id="GO:0005923">
    <property type="term" value="C:bicellular tight junction"/>
    <property type="evidence" value="ECO:0007669"/>
    <property type="project" value="UniProtKB-SubCell"/>
</dbReference>
<evidence type="ECO:0000256" key="10">
    <source>
        <dbReference type="ARBA" id="ARBA00022949"/>
    </source>
</evidence>
<keyword evidence="9" id="KW-0677">Repeat</keyword>
<keyword evidence="10" id="KW-0965">Cell junction</keyword>
<reference evidence="20" key="3">
    <citation type="submission" date="2025-09" db="UniProtKB">
        <authorList>
            <consortium name="Ensembl"/>
        </authorList>
    </citation>
    <scope>IDENTIFICATION</scope>
</reference>
<reference evidence="20" key="2">
    <citation type="submission" date="2025-08" db="UniProtKB">
        <authorList>
            <consortium name="Ensembl"/>
        </authorList>
    </citation>
    <scope>IDENTIFICATION</scope>
</reference>
<comment type="subcellular location">
    <subcellularLocation>
        <location evidence="1">Apical cell membrane</location>
    </subcellularLocation>
    <subcellularLocation>
        <location evidence="3">Cell junction</location>
        <location evidence="3">Tight junction</location>
    </subcellularLocation>
    <subcellularLocation>
        <location evidence="2">Cell projection</location>
        <location evidence="2">Dendrite</location>
    </subcellularLocation>
    <subcellularLocation>
        <location evidence="15">Postsynaptic density</location>
    </subcellularLocation>
    <subcellularLocation>
        <location evidence="14">Synapse</location>
        <location evidence="14">Synaptosome</location>
    </subcellularLocation>
</comment>
<feature type="compositionally biased region" description="Polar residues" evidence="19">
    <location>
        <begin position="1538"/>
        <end position="1559"/>
    </location>
</feature>
<keyword evidence="4" id="KW-0796">Tight junction</keyword>
<proteinExistence type="predicted"/>
<keyword evidence="12" id="KW-0472">Membrane</keyword>
<dbReference type="CDD" id="cd06689">
    <property type="entry name" value="PDZ1_MUPP1-like"/>
    <property type="match status" value="1"/>
</dbReference>
<dbReference type="Gene3D" id="1.10.287.650">
    <property type="entry name" value="L27 domain"/>
    <property type="match status" value="1"/>
</dbReference>
<keyword evidence="8" id="KW-0771">Synaptosome</keyword>
<feature type="compositionally biased region" description="Polar residues" evidence="19">
    <location>
        <begin position="905"/>
        <end position="923"/>
    </location>
</feature>
<dbReference type="Proteomes" id="UP000694405">
    <property type="component" value="Chromosome Z"/>
</dbReference>
<dbReference type="FunFam" id="2.30.42.10:FF:000051">
    <property type="entry name" value="Multiple PDZ domain protein isoform X1"/>
    <property type="match status" value="1"/>
</dbReference>
<keyword evidence="7" id="KW-0597">Phosphoprotein</keyword>
<evidence type="ECO:0000256" key="7">
    <source>
        <dbReference type="ARBA" id="ARBA00022553"/>
    </source>
</evidence>
<accession>A0A8C6K299</accession>
<keyword evidence="5" id="KW-1003">Cell membrane</keyword>
<dbReference type="FunFam" id="2.30.42.10:FF:000057">
    <property type="entry name" value="multiple PDZ domain protein isoform X1"/>
    <property type="match status" value="1"/>
</dbReference>
<dbReference type="SUPFAM" id="SSF50156">
    <property type="entry name" value="PDZ domain-like"/>
    <property type="match status" value="13"/>
</dbReference>
<dbReference type="SMART" id="SM00228">
    <property type="entry name" value="PDZ"/>
    <property type="match status" value="13"/>
</dbReference>
<dbReference type="FunFam" id="2.30.42.10:FF:000093">
    <property type="entry name" value="multiple PDZ domain protein isoform X1"/>
    <property type="match status" value="1"/>
</dbReference>
<keyword evidence="21" id="KW-1185">Reference proteome</keyword>
<dbReference type="InterPro" id="IPR036892">
    <property type="entry name" value="L27_dom_sf"/>
</dbReference>
<evidence type="ECO:0000256" key="18">
    <source>
        <dbReference type="ARBA" id="ARBA00075678"/>
    </source>
</evidence>
<dbReference type="CDD" id="cd06671">
    <property type="entry name" value="PDZ7_MUPP1-PD6_PATJ-like"/>
    <property type="match status" value="1"/>
</dbReference>
<dbReference type="CDD" id="cd10817">
    <property type="entry name" value="PDZ9_MUPP1-like"/>
    <property type="match status" value="1"/>
</dbReference>
<evidence type="ECO:0000256" key="8">
    <source>
        <dbReference type="ARBA" id="ARBA00022599"/>
    </source>
</evidence>
<evidence type="ECO:0000256" key="1">
    <source>
        <dbReference type="ARBA" id="ARBA00004221"/>
    </source>
</evidence>
<feature type="region of interest" description="Disordered" evidence="19">
    <location>
        <begin position="1758"/>
        <end position="1790"/>
    </location>
</feature>
<feature type="compositionally biased region" description="Low complexity" evidence="19">
    <location>
        <begin position="1766"/>
        <end position="1783"/>
    </location>
</feature>
<reference evidence="20" key="1">
    <citation type="submission" date="2020-03" db="EMBL/GenBank/DDBJ databases">
        <title>Melopsittacus undulatus (budgerigar) genome, bMelUnd1, maternal haplotype with Z.</title>
        <authorList>
            <person name="Gedman G."/>
            <person name="Mountcastle J."/>
            <person name="Haase B."/>
            <person name="Formenti G."/>
            <person name="Wright T."/>
            <person name="Apodaca J."/>
            <person name="Pelan S."/>
            <person name="Chow W."/>
            <person name="Rhie A."/>
            <person name="Howe K."/>
            <person name="Fedrigo O."/>
            <person name="Jarvis E.D."/>
        </authorList>
    </citation>
    <scope>NUCLEOTIDE SEQUENCE [LARGE SCALE GENOMIC DNA]</scope>
</reference>
<dbReference type="Pfam" id="PF09045">
    <property type="entry name" value="L27_2"/>
    <property type="match status" value="1"/>
</dbReference>
<evidence type="ECO:0000256" key="3">
    <source>
        <dbReference type="ARBA" id="ARBA00004435"/>
    </source>
</evidence>
<keyword evidence="11" id="KW-0770">Synapse</keyword>
<evidence type="ECO:0000256" key="9">
    <source>
        <dbReference type="ARBA" id="ARBA00022737"/>
    </source>
</evidence>
<dbReference type="CDD" id="cd06669">
    <property type="entry name" value="PDZ5_MUPP1-like"/>
    <property type="match status" value="1"/>
</dbReference>
<dbReference type="FunFam" id="2.30.42.10:FF:000110">
    <property type="entry name" value="multiple PDZ domain protein isoform X2"/>
    <property type="match status" value="1"/>
</dbReference>
<evidence type="ECO:0000256" key="11">
    <source>
        <dbReference type="ARBA" id="ARBA00023018"/>
    </source>
</evidence>
<dbReference type="FunFam" id="2.30.42.10:FF:000038">
    <property type="entry name" value="Multiple PDZ domain protein isoform X1"/>
    <property type="match status" value="1"/>
</dbReference>
<dbReference type="CDD" id="cd06676">
    <property type="entry name" value="PDZ13_MUPP1-like"/>
    <property type="match status" value="1"/>
</dbReference>
<dbReference type="FunFam" id="2.30.42.10:FF:000072">
    <property type="entry name" value="multiple PDZ domain protein isoform X1"/>
    <property type="match status" value="1"/>
</dbReference>
<gene>
    <name evidence="20" type="primary">LOC101873812</name>
</gene>
<dbReference type="InterPro" id="IPR036034">
    <property type="entry name" value="PDZ_sf"/>
</dbReference>
<evidence type="ECO:0000256" key="16">
    <source>
        <dbReference type="ARBA" id="ARBA00057502"/>
    </source>
</evidence>
<evidence type="ECO:0000256" key="5">
    <source>
        <dbReference type="ARBA" id="ARBA00022475"/>
    </source>
</evidence>
<evidence type="ECO:0000256" key="13">
    <source>
        <dbReference type="ARBA" id="ARBA00023273"/>
    </source>
</evidence>
<dbReference type="GO" id="GO:0030425">
    <property type="term" value="C:dendrite"/>
    <property type="evidence" value="ECO:0007669"/>
    <property type="project" value="UniProtKB-SubCell"/>
</dbReference>
<dbReference type="CDD" id="cd06791">
    <property type="entry name" value="PDZ3_MUPP1-like"/>
    <property type="match status" value="1"/>
</dbReference>
<name>A0A8C6K299_MELUD</name>
<dbReference type="CDD" id="cd06667">
    <property type="entry name" value="PDZ2_MUPP1-like"/>
    <property type="match status" value="1"/>
</dbReference>
<feature type="region of interest" description="Disordered" evidence="19">
    <location>
        <begin position="904"/>
        <end position="923"/>
    </location>
</feature>
<dbReference type="SUPFAM" id="SSF101288">
    <property type="entry name" value="L27 domain"/>
    <property type="match status" value="1"/>
</dbReference>